<protein>
    <submittedName>
        <fullName evidence="1">Uncharacterized protein</fullName>
    </submittedName>
</protein>
<dbReference type="EMBL" id="FUYE01000005">
    <property type="protein sequence ID" value="SKA93008.1"/>
    <property type="molecule type" value="Genomic_DNA"/>
</dbReference>
<evidence type="ECO:0000313" key="1">
    <source>
        <dbReference type="EMBL" id="SKA93008.1"/>
    </source>
</evidence>
<name>A0A1T4XV21_9BACT</name>
<proteinExistence type="predicted"/>
<dbReference type="STRING" id="48467.SAMN02745166_02024"/>
<keyword evidence="2" id="KW-1185">Reference proteome</keyword>
<evidence type="ECO:0000313" key="2">
    <source>
        <dbReference type="Proteomes" id="UP000190774"/>
    </source>
</evidence>
<sequence length="186" mass="21311">MTTLTEKIAEACFPMFERVWSVAQEPVSHQGRFRLVECGVYEIGPKFADGGICLDASHLPLDDVTLGAGFYIFGLDELTPPTFRVQVGWFRSWSHDRQAGFSLLEYCSGCCPASVDDGRRWVERILPRFERSLREALKRGGPPSRMVHFWQRFWRQVPPPFITIHPHGALRAYPDMSTFAERYDIG</sequence>
<accession>A0A1T4XV21</accession>
<dbReference type="AlphaFoldDB" id="A0A1T4XV21"/>
<dbReference type="Proteomes" id="UP000190774">
    <property type="component" value="Unassembled WGS sequence"/>
</dbReference>
<gene>
    <name evidence="1" type="ORF">SAMN02745166_02024</name>
</gene>
<organism evidence="1 2">
    <name type="scientific">Prosthecobacter debontii</name>
    <dbReference type="NCBI Taxonomy" id="48467"/>
    <lineage>
        <taxon>Bacteria</taxon>
        <taxon>Pseudomonadati</taxon>
        <taxon>Verrucomicrobiota</taxon>
        <taxon>Verrucomicrobiia</taxon>
        <taxon>Verrucomicrobiales</taxon>
        <taxon>Verrucomicrobiaceae</taxon>
        <taxon>Prosthecobacter</taxon>
    </lineage>
</organism>
<reference evidence="2" key="1">
    <citation type="submission" date="2017-02" db="EMBL/GenBank/DDBJ databases">
        <authorList>
            <person name="Varghese N."/>
            <person name="Submissions S."/>
        </authorList>
    </citation>
    <scope>NUCLEOTIDE SEQUENCE [LARGE SCALE GENOMIC DNA]</scope>
    <source>
        <strain evidence="2">ATCC 700200</strain>
    </source>
</reference>